<evidence type="ECO:0000313" key="2">
    <source>
        <dbReference type="WBParaSite" id="ES5_v2.g17522.t1"/>
    </source>
</evidence>
<proteinExistence type="predicted"/>
<protein>
    <submittedName>
        <fullName evidence="2">Uncharacterized protein</fullName>
    </submittedName>
</protein>
<reference evidence="2" key="1">
    <citation type="submission" date="2022-11" db="UniProtKB">
        <authorList>
            <consortium name="WormBaseParasite"/>
        </authorList>
    </citation>
    <scope>IDENTIFICATION</scope>
</reference>
<sequence length="385" mass="44079">MIMDNLNTFCLGASKVGQVLATSLVKMHNHEPIISKEDLIKLFSEDEVLAQATENALFKIIEDIVEQKDENIQANIPEHITNLKCATDYRPNEKAGKMLREKGKELLEVLLKIKANETSSQEEELKEAKASAKMFLKTYQEAVELKNKANEEDKLLKAEMSRERQNLMQTRADNLKVVQEALDSESKHLNLLNEKRESISQAINNAINKMANLNCEEVDLNEILECLEEVIQVLTSIQTAYYDIIHYFNYVKELIDGPLLTQIQDVTKFIVNDNETIKSLTDRQQRILLTEIIKACSLSYILMQGSKFYKELSDKHIMPILDNALHGNAMPKEEAKNRKNEISSNLMRVKYEVAGAIDSQSMFIRNHVYKLLKKQGFDVSRAIEN</sequence>
<evidence type="ECO:0000313" key="1">
    <source>
        <dbReference type="Proteomes" id="UP000887579"/>
    </source>
</evidence>
<organism evidence="1 2">
    <name type="scientific">Panagrolaimus sp. ES5</name>
    <dbReference type="NCBI Taxonomy" id="591445"/>
    <lineage>
        <taxon>Eukaryota</taxon>
        <taxon>Metazoa</taxon>
        <taxon>Ecdysozoa</taxon>
        <taxon>Nematoda</taxon>
        <taxon>Chromadorea</taxon>
        <taxon>Rhabditida</taxon>
        <taxon>Tylenchina</taxon>
        <taxon>Panagrolaimomorpha</taxon>
        <taxon>Panagrolaimoidea</taxon>
        <taxon>Panagrolaimidae</taxon>
        <taxon>Panagrolaimus</taxon>
    </lineage>
</organism>
<dbReference type="Proteomes" id="UP000887579">
    <property type="component" value="Unplaced"/>
</dbReference>
<accession>A0AC34FJH0</accession>
<dbReference type="WBParaSite" id="ES5_v2.g17522.t1">
    <property type="protein sequence ID" value="ES5_v2.g17522.t1"/>
    <property type="gene ID" value="ES5_v2.g17522"/>
</dbReference>
<name>A0AC34FJH0_9BILA</name>